<dbReference type="PROSITE" id="PS00455">
    <property type="entry name" value="AMP_BINDING"/>
    <property type="match status" value="1"/>
</dbReference>
<dbReference type="Proteomes" id="UP000265618">
    <property type="component" value="Unassembled WGS sequence"/>
</dbReference>
<keyword evidence="2" id="KW-0067">ATP-binding</keyword>
<dbReference type="Gene3D" id="3.40.50.12780">
    <property type="entry name" value="N-terminal domain of ligase-like"/>
    <property type="match status" value="1"/>
</dbReference>
<evidence type="ECO:0000313" key="4">
    <source>
        <dbReference type="EMBL" id="GIQ82143.1"/>
    </source>
</evidence>
<evidence type="ECO:0000313" key="5">
    <source>
        <dbReference type="Proteomes" id="UP000265618"/>
    </source>
</evidence>
<protein>
    <recommendedName>
        <fullName evidence="3">AMP-dependent synthetase/ligase domain-containing protein</fullName>
    </recommendedName>
</protein>
<keyword evidence="5" id="KW-1185">Reference proteome</keyword>
<dbReference type="InterPro" id="IPR020845">
    <property type="entry name" value="AMP-binding_CS"/>
</dbReference>
<dbReference type="GO" id="GO:0005783">
    <property type="term" value="C:endoplasmic reticulum"/>
    <property type="evidence" value="ECO:0007669"/>
    <property type="project" value="TreeGrafter"/>
</dbReference>
<evidence type="ECO:0000256" key="2">
    <source>
        <dbReference type="ARBA" id="ARBA00022840"/>
    </source>
</evidence>
<accession>A0A9K3CRX4</accession>
<dbReference type="PANTHER" id="PTHR43272:SF33">
    <property type="entry name" value="AMP-BINDING DOMAIN-CONTAINING PROTEIN-RELATED"/>
    <property type="match status" value="1"/>
</dbReference>
<proteinExistence type="predicted"/>
<dbReference type="AlphaFoldDB" id="A0A9K3CRX4"/>
<dbReference type="GO" id="GO:0016020">
    <property type="term" value="C:membrane"/>
    <property type="evidence" value="ECO:0007669"/>
    <property type="project" value="TreeGrafter"/>
</dbReference>
<evidence type="ECO:0000259" key="3">
    <source>
        <dbReference type="Pfam" id="PF00501"/>
    </source>
</evidence>
<sequence length="659" mass="70871">MVAVGRYIVSKSVGFSGDVLLQLGVTKGDRVALYAVNKPRWTETDLAIKLRGAITVPLYSNLGPDRVRYVLNHSGMLLGALHLCPRVRGLVSLQPFDRQSVLDEASTLYVPSDPAEDIGTDTVVDTERETGGEGGEGYRVVQTQGYEDGCALSSAPASPILLTDLDTLQSAMVYKAVPEDASVSPSDPCAIFYTSGTTGRPKGVVQSHRTFLITSAAFMGAMPYTPTGADLKSDPSLASRQILYSYLPTAHVFSHAGEITALMNGYSIGYFSGSLERMAEDCQALRPTVMGMVPMIANRLHTAVVKGVEGKGGIGKAVFNLALSRKLKGMQTHGVGTDKGRGRDWLWDRLVFSKTSALLGGRLQHIAIGAALLTPSVGRFTQCILCCGVVAGYGSTESGSLGSVTTEGETDYSGVGTLFPNIEARVVSHPPLGYEACPQDGTNPSIGYGGAIEAAARYIITHSYRGELQLRGPTVFTGYYKNPSASAACFEDGWYKTDDMVEIMEGGRIRLIGRSSRIVKQVHGEYLNLETVEDTLLDIPIVAQIYLHSECDMDRPVAVVVPDEDVLRSMLSASSLPLDPSAPLATLYTDPTVTHMVLERITEGAKALGLLTHEIPIGIALEAHEWTPDDYLTPTFKKRLRLLQMKYAQTFAGIGRDDA</sequence>
<name>A0A9K3CRX4_9EUKA</name>
<organism evidence="4 5">
    <name type="scientific">Kipferlia bialata</name>
    <dbReference type="NCBI Taxonomy" id="797122"/>
    <lineage>
        <taxon>Eukaryota</taxon>
        <taxon>Metamonada</taxon>
        <taxon>Carpediemonas-like organisms</taxon>
        <taxon>Kipferlia</taxon>
    </lineage>
</organism>
<dbReference type="GO" id="GO:0004467">
    <property type="term" value="F:long-chain fatty acid-CoA ligase activity"/>
    <property type="evidence" value="ECO:0007669"/>
    <property type="project" value="TreeGrafter"/>
</dbReference>
<comment type="caution">
    <text evidence="4">The sequence shown here is derived from an EMBL/GenBank/DDBJ whole genome shotgun (WGS) entry which is preliminary data.</text>
</comment>
<reference evidence="4 5" key="1">
    <citation type="journal article" date="2018" name="PLoS ONE">
        <title>The draft genome of Kipferlia bialata reveals reductive genome evolution in fornicate parasites.</title>
        <authorList>
            <person name="Tanifuji G."/>
            <person name="Takabayashi S."/>
            <person name="Kume K."/>
            <person name="Takagi M."/>
            <person name="Nakayama T."/>
            <person name="Kamikawa R."/>
            <person name="Inagaki Y."/>
            <person name="Hashimoto T."/>
        </authorList>
    </citation>
    <scope>NUCLEOTIDE SEQUENCE [LARGE SCALE GENOMIC DNA]</scope>
    <source>
        <strain evidence="4">NY0173</strain>
    </source>
</reference>
<dbReference type="InterPro" id="IPR000873">
    <property type="entry name" value="AMP-dep_synth/lig_dom"/>
</dbReference>
<gene>
    <name evidence="4" type="ORF">KIPB_003228</name>
</gene>
<dbReference type="Pfam" id="PF00501">
    <property type="entry name" value="AMP-binding"/>
    <property type="match status" value="1"/>
</dbReference>
<dbReference type="GO" id="GO:0005524">
    <property type="term" value="F:ATP binding"/>
    <property type="evidence" value="ECO:0007669"/>
    <property type="project" value="UniProtKB-KW"/>
</dbReference>
<dbReference type="EMBL" id="BDIP01000603">
    <property type="protein sequence ID" value="GIQ82143.1"/>
    <property type="molecule type" value="Genomic_DNA"/>
</dbReference>
<dbReference type="SUPFAM" id="SSF56801">
    <property type="entry name" value="Acetyl-CoA synthetase-like"/>
    <property type="match status" value="1"/>
</dbReference>
<dbReference type="OrthoDB" id="1700726at2759"/>
<dbReference type="InterPro" id="IPR042099">
    <property type="entry name" value="ANL_N_sf"/>
</dbReference>
<feature type="domain" description="AMP-dependent synthetase/ligase" evidence="3">
    <location>
        <begin position="18"/>
        <end position="480"/>
    </location>
</feature>
<evidence type="ECO:0000256" key="1">
    <source>
        <dbReference type="ARBA" id="ARBA00022741"/>
    </source>
</evidence>
<keyword evidence="1" id="KW-0547">Nucleotide-binding</keyword>
<dbReference type="PANTHER" id="PTHR43272">
    <property type="entry name" value="LONG-CHAIN-FATTY-ACID--COA LIGASE"/>
    <property type="match status" value="1"/>
</dbReference>